<dbReference type="EMBL" id="AHJG01000197">
    <property type="protein sequence ID" value="EPA05229.1"/>
    <property type="molecule type" value="Genomic_DNA"/>
</dbReference>
<dbReference type="PATRIC" id="fig|859192.6.peg.1511"/>
<gene>
    <name evidence="2" type="ORF">BG20_I0205</name>
</gene>
<dbReference type="Proteomes" id="UP000014065">
    <property type="component" value="Unassembled WGS sequence"/>
</dbReference>
<dbReference type="InterPro" id="IPR013132">
    <property type="entry name" value="PseI/NeuA/B-like_N"/>
</dbReference>
<evidence type="ECO:0000259" key="1">
    <source>
        <dbReference type="Pfam" id="PF03102"/>
    </source>
</evidence>
<dbReference type="Pfam" id="PF03102">
    <property type="entry name" value="NeuB"/>
    <property type="match status" value="1"/>
</dbReference>
<organism evidence="2 3">
    <name type="scientific">Candidatus Nitrosarchaeum limnium BG20</name>
    <dbReference type="NCBI Taxonomy" id="859192"/>
    <lineage>
        <taxon>Archaea</taxon>
        <taxon>Nitrososphaerota</taxon>
        <taxon>Nitrososphaeria</taxon>
        <taxon>Nitrosopumilales</taxon>
        <taxon>Nitrosopumilaceae</taxon>
        <taxon>Nitrosarchaeum</taxon>
    </lineage>
</organism>
<dbReference type="SUPFAM" id="SSF51569">
    <property type="entry name" value="Aldolase"/>
    <property type="match status" value="1"/>
</dbReference>
<dbReference type="RefSeq" id="WP_010192828.1">
    <property type="nucleotide sequence ID" value="NZ_AHJG01000197.1"/>
</dbReference>
<sequence length="352" mass="39382">MNVKFDVLNDPSHIFVIAEAGSNWKCGTFDDDLKQAKNLIKTAAKAGADAIKFQTYRPETTYVSNPGKSNYLSKSGYEKNIEDIFDEHSMPYEMIPELEKSCNDENILFMSTPFSIQDARSIDPYTTIHKIASFEINHVRLIEFLAKTGKPILVSTGASTYEEIDFCVNLIKKFGNNNIVLLQCTSKYPCPIESLNLSVIPKMKSRYKIPIGFSDHSINPMVAPVLAVGLGATVIEKHFTLDKNSPGPDHSFALNPEELKSMINSIRQAELAYGTGQKQILEDEKELRQFATRSIQATTNISKGDILHEGKNFDILRPGNRIRGLEARFLDTVNGKKATKYIEKGDGITEFE</sequence>
<protein>
    <submittedName>
        <fullName evidence="2">NeuB family protein</fullName>
    </submittedName>
</protein>
<comment type="caution">
    <text evidence="2">The sequence shown here is derived from an EMBL/GenBank/DDBJ whole genome shotgun (WGS) entry which is preliminary data.</text>
</comment>
<dbReference type="Gene3D" id="3.20.20.70">
    <property type="entry name" value="Aldolase class I"/>
    <property type="match status" value="1"/>
</dbReference>
<dbReference type="PANTHER" id="PTHR42966">
    <property type="entry name" value="N-ACETYLNEURAMINATE SYNTHASE"/>
    <property type="match status" value="1"/>
</dbReference>
<proteinExistence type="predicted"/>
<dbReference type="GO" id="GO:0047444">
    <property type="term" value="F:N-acylneuraminate-9-phosphate synthase activity"/>
    <property type="evidence" value="ECO:0007669"/>
    <property type="project" value="TreeGrafter"/>
</dbReference>
<feature type="domain" description="PseI/NeuA/B-like" evidence="1">
    <location>
        <begin position="39"/>
        <end position="278"/>
    </location>
</feature>
<dbReference type="GO" id="GO:0016051">
    <property type="term" value="P:carbohydrate biosynthetic process"/>
    <property type="evidence" value="ECO:0007669"/>
    <property type="project" value="InterPro"/>
</dbReference>
<dbReference type="OrthoDB" id="71219at2157"/>
<dbReference type="InterPro" id="IPR036732">
    <property type="entry name" value="AFP_Neu5c_C_sf"/>
</dbReference>
<name>S2ES33_9ARCH</name>
<dbReference type="Gene3D" id="3.90.1210.10">
    <property type="entry name" value="Antifreeze-like/N-acetylneuraminic acid synthase C-terminal domain"/>
    <property type="match status" value="1"/>
</dbReference>
<keyword evidence="3" id="KW-1185">Reference proteome</keyword>
<evidence type="ECO:0000313" key="3">
    <source>
        <dbReference type="Proteomes" id="UP000014065"/>
    </source>
</evidence>
<dbReference type="InterPro" id="IPR013785">
    <property type="entry name" value="Aldolase_TIM"/>
</dbReference>
<dbReference type="SUPFAM" id="SSF51269">
    <property type="entry name" value="AFP III-like domain"/>
    <property type="match status" value="1"/>
</dbReference>
<evidence type="ECO:0000313" key="2">
    <source>
        <dbReference type="EMBL" id="EPA05229.1"/>
    </source>
</evidence>
<accession>S2ES33</accession>
<reference evidence="2 3" key="1">
    <citation type="journal article" date="2012" name="J. Bacteriol.">
        <title>Genome Sequence of "Candidatus Nitrosoarchaeum limnia" BG20, a Low-Salinity Ammonia-Oxidizing Archaeon from the San Francisco Bay Estuary.</title>
        <authorList>
            <person name="Mosier A.C."/>
            <person name="Allen E.E."/>
            <person name="Kim M."/>
            <person name="Ferriera S."/>
            <person name="Francis C.A."/>
        </authorList>
    </citation>
    <scope>NUCLEOTIDE SEQUENCE [LARGE SCALE GENOMIC DNA]</scope>
    <source>
        <strain evidence="2 3">BG20</strain>
    </source>
</reference>
<dbReference type="InterPro" id="IPR051690">
    <property type="entry name" value="PseI-like"/>
</dbReference>
<dbReference type="CDD" id="cd11615">
    <property type="entry name" value="SAF_NeuB_like"/>
    <property type="match status" value="1"/>
</dbReference>
<dbReference type="PANTHER" id="PTHR42966:SF1">
    <property type="entry name" value="SIALIC ACID SYNTHASE"/>
    <property type="match status" value="1"/>
</dbReference>
<dbReference type="InterPro" id="IPR057736">
    <property type="entry name" value="SAF_PseI/NeuA/NeuB"/>
</dbReference>
<dbReference type="AlphaFoldDB" id="S2ES33"/>